<reference evidence="7" key="1">
    <citation type="submission" date="2015-02" db="EMBL/GenBank/DDBJ databases">
        <title>Genome sequencing for Strongylocentrotus purpuratus.</title>
        <authorList>
            <person name="Murali S."/>
            <person name="Liu Y."/>
            <person name="Vee V."/>
            <person name="English A."/>
            <person name="Wang M."/>
            <person name="Skinner E."/>
            <person name="Han Y."/>
            <person name="Muzny D.M."/>
            <person name="Worley K.C."/>
            <person name="Gibbs R.A."/>
        </authorList>
    </citation>
    <scope>NUCLEOTIDE SEQUENCE</scope>
</reference>
<feature type="domain" description="Sushi" evidence="5">
    <location>
        <begin position="601"/>
        <end position="665"/>
    </location>
</feature>
<dbReference type="InterPro" id="IPR000436">
    <property type="entry name" value="Sushi_SCR_CCP_dom"/>
</dbReference>
<dbReference type="FunFam" id="2.10.70.10:FF:000157">
    <property type="entry name" value="Predicted protein"/>
    <property type="match status" value="1"/>
</dbReference>
<dbReference type="AlphaFoldDB" id="A0A7M7P6A6"/>
<dbReference type="PROSITE" id="PS50825">
    <property type="entry name" value="HYR"/>
    <property type="match status" value="2"/>
</dbReference>
<keyword evidence="3" id="KW-0768">Sushi</keyword>
<dbReference type="SMART" id="SM00032">
    <property type="entry name" value="CCP"/>
    <property type="match status" value="8"/>
</dbReference>
<dbReference type="OrthoDB" id="6136178at2759"/>
<dbReference type="PANTHER" id="PTHR46343">
    <property type="entry name" value="HYR DOMAIN-CONTAINING PROTEIN"/>
    <property type="match status" value="1"/>
</dbReference>
<dbReference type="InterPro" id="IPR035976">
    <property type="entry name" value="Sushi/SCR/CCP_sf"/>
</dbReference>
<evidence type="ECO:0000256" key="2">
    <source>
        <dbReference type="ARBA" id="ARBA00023157"/>
    </source>
</evidence>
<feature type="domain" description="Sushi" evidence="5">
    <location>
        <begin position="103"/>
        <end position="166"/>
    </location>
</feature>
<reference evidence="6" key="2">
    <citation type="submission" date="2021-01" db="UniProtKB">
        <authorList>
            <consortium name="EnsemblMetazoa"/>
        </authorList>
    </citation>
    <scope>IDENTIFICATION</scope>
</reference>
<evidence type="ECO:0000259" key="5">
    <source>
        <dbReference type="PROSITE" id="PS50923"/>
    </source>
</evidence>
<sequence length="817" mass="89187">MCRWLEFLSPPCEKCCRSAGSKSRCREETRIDLAKLVTEKVISSPGKGGNAETAQEFLIVMLIRRDNVIKDSSSIHVLTYIKCHASTSAFLIMMELFISLKKIHCLPAPALLNGKFSFGICETRVSSSCLYECSTGYMITDSVLHCTVPPKTHEGVWFGDMPICEVQTCDRPPLYGILKVSDDTLCANSPDVPVNETCSFSCTEGYALNGDEVIQCGLDGSWLQPIPECEGELIKCKKYLPEPKNGGKNGCPFQEEQFGTTCTLFCDVGFKPVNESDPLQRTCAANEQNKGYWEGGGTITCTDVTCEPLSDPVNGKIISCTNDGSSTNVNHIQHYNTICKSSCNPGYTPQYSITRRCMEDESWNGIDQLCQDETDPEVTCPSDQILYADYNQLEATFLADKWEPVQATDAGDTLTAELFKVDSNLLSGSNLSEGEHSVEYRAEDNAGNWGSCSFDLDIKVTRCPPLFVPPNGELTMESGSGSCTGGAIYGSECLVSCKPGYKLSVETEDESVSLVCNRSSSTTTVGVWTDTLPSCNRIECDIPSVSSGSVSGCPISALYGDPCYFRCNDGFKTSEGLKSITRVCQDNRKFDGQDFQCDVQVRCPPLSSPNNGSVTPEMCTHPDGVLFDTLCSFSCDNGYLQNGVYQKTCLDTEIWNDIREVTCTDNEAPVFSPPCPTNQYSNADKGYTYASIHEISDLEPEVSDNSGEFTLTLKSMIPIENKFPETPTRLTYNAIDSEGNLAVCDVIVHVTVFRCPRLQAPFHGSVVNCSVSPVYGSQCSFSCNEGYDLVGSETRTCELSGNYGPASWTGTEPLCQG</sequence>
<dbReference type="InterPro" id="IPR043555">
    <property type="entry name" value="SRPX-like"/>
</dbReference>
<organism evidence="6 7">
    <name type="scientific">Strongylocentrotus purpuratus</name>
    <name type="common">Purple sea urchin</name>
    <dbReference type="NCBI Taxonomy" id="7668"/>
    <lineage>
        <taxon>Eukaryota</taxon>
        <taxon>Metazoa</taxon>
        <taxon>Echinodermata</taxon>
        <taxon>Eleutherozoa</taxon>
        <taxon>Echinozoa</taxon>
        <taxon>Echinoidea</taxon>
        <taxon>Euechinoidea</taxon>
        <taxon>Echinacea</taxon>
        <taxon>Camarodonta</taxon>
        <taxon>Echinidea</taxon>
        <taxon>Strongylocentrotidae</taxon>
        <taxon>Strongylocentrotus</taxon>
    </lineage>
</organism>
<evidence type="ECO:0000256" key="3">
    <source>
        <dbReference type="PROSITE-ProRule" id="PRU00302"/>
    </source>
</evidence>
<accession>A0A7M7P6A6</accession>
<feature type="domain" description="Sushi" evidence="5">
    <location>
        <begin position="461"/>
        <end position="537"/>
    </location>
</feature>
<name>A0A7M7P6A6_STRPU</name>
<dbReference type="PROSITE" id="PS50923">
    <property type="entry name" value="SUSHI"/>
    <property type="match status" value="6"/>
</dbReference>
<feature type="domain" description="Sushi" evidence="5">
    <location>
        <begin position="167"/>
        <end position="231"/>
    </location>
</feature>
<keyword evidence="2 3" id="KW-1015">Disulfide bond</keyword>
<feature type="domain" description="Sushi" evidence="5">
    <location>
        <begin position="318"/>
        <end position="372"/>
    </location>
</feature>
<dbReference type="GeneID" id="105444655"/>
<dbReference type="InterPro" id="IPR003410">
    <property type="entry name" value="HYR_dom"/>
</dbReference>
<evidence type="ECO:0000313" key="6">
    <source>
        <dbReference type="EnsemblMetazoa" id="XP_030845745"/>
    </source>
</evidence>
<dbReference type="Proteomes" id="UP000007110">
    <property type="component" value="Unassembled WGS sequence"/>
</dbReference>
<dbReference type="Pfam" id="PF00084">
    <property type="entry name" value="Sushi"/>
    <property type="match status" value="4"/>
</dbReference>
<dbReference type="EnsemblMetazoa" id="XM_030989885">
    <property type="protein sequence ID" value="XP_030845745"/>
    <property type="gene ID" value="LOC105444655"/>
</dbReference>
<evidence type="ECO:0000256" key="1">
    <source>
        <dbReference type="ARBA" id="ARBA00022737"/>
    </source>
</evidence>
<dbReference type="KEGG" id="spu:105444655"/>
<feature type="domain" description="HYR" evidence="4">
    <location>
        <begin position="371"/>
        <end position="460"/>
    </location>
</feature>
<dbReference type="SUPFAM" id="SSF57535">
    <property type="entry name" value="Complement control module/SCR domain"/>
    <property type="match status" value="8"/>
</dbReference>
<keyword evidence="7" id="KW-1185">Reference proteome</keyword>
<dbReference type="RefSeq" id="XP_030845745.1">
    <property type="nucleotide sequence ID" value="XM_030989885.1"/>
</dbReference>
<dbReference type="InParanoid" id="A0A7M7P6A6"/>
<evidence type="ECO:0000259" key="4">
    <source>
        <dbReference type="PROSITE" id="PS50825"/>
    </source>
</evidence>
<dbReference type="Gene3D" id="2.10.70.10">
    <property type="entry name" value="Complement Module, domain 1"/>
    <property type="match status" value="7"/>
</dbReference>
<feature type="disulfide bond" evidence="3">
    <location>
        <begin position="343"/>
        <end position="370"/>
    </location>
</feature>
<protein>
    <submittedName>
        <fullName evidence="6">Uncharacterized protein</fullName>
    </submittedName>
</protein>
<dbReference type="Pfam" id="PF02494">
    <property type="entry name" value="HYR"/>
    <property type="match status" value="2"/>
</dbReference>
<comment type="caution">
    <text evidence="3">Lacks conserved residue(s) required for the propagation of feature annotation.</text>
</comment>
<feature type="domain" description="Sushi" evidence="5">
    <location>
        <begin position="753"/>
        <end position="817"/>
    </location>
</feature>
<proteinExistence type="predicted"/>
<feature type="disulfide bond" evidence="3">
    <location>
        <begin position="202"/>
        <end position="229"/>
    </location>
</feature>
<dbReference type="PANTHER" id="PTHR46343:SF2">
    <property type="entry name" value="SUSHI_VON WILLEBRAND FACTOR TYPE A_EGF_PENTRAXIN DOMAIN-CONTAINING 1"/>
    <property type="match status" value="1"/>
</dbReference>
<evidence type="ECO:0000313" key="7">
    <source>
        <dbReference type="Proteomes" id="UP000007110"/>
    </source>
</evidence>
<feature type="domain" description="HYR" evidence="4">
    <location>
        <begin position="664"/>
        <end position="752"/>
    </location>
</feature>
<dbReference type="CDD" id="cd00033">
    <property type="entry name" value="CCP"/>
    <property type="match status" value="6"/>
</dbReference>
<keyword evidence="1" id="KW-0677">Repeat</keyword>